<feature type="compositionally biased region" description="Basic and acidic residues" evidence="1">
    <location>
        <begin position="143"/>
        <end position="152"/>
    </location>
</feature>
<reference evidence="2" key="1">
    <citation type="submission" date="2020-05" db="EMBL/GenBank/DDBJ databases">
        <authorList>
            <person name="Chiriac C."/>
            <person name="Salcher M."/>
            <person name="Ghai R."/>
            <person name="Kavagutti S V."/>
        </authorList>
    </citation>
    <scope>NUCLEOTIDE SEQUENCE</scope>
</reference>
<feature type="compositionally biased region" description="Polar residues" evidence="1">
    <location>
        <begin position="211"/>
        <end position="238"/>
    </location>
</feature>
<proteinExistence type="predicted"/>
<sequence length="325" mass="35133">MVNSHNYKEPPMNQFEKLIEYIINEQEDKARELFHQIVVEKSRSIYENLIDEVSPHGESNGVDDLVDEISNDHLGMSEEEEEGKMEMPSSDSDSSEENPFGDEEGGEEGGEEGSEENPFGDEEGGEEDLSNRVMGLEAELDELQAKFDKIIAGEENEEDGEPGVHGDVSVHSMHGEAPGMDDSELMEYVIPVKDGHGAEKKGGSEGKLVGSTGTTPVNSKSLNQPKNNMGGTNKNIAQGGSEAAPEGKAYTKPNNAYSKGATENDIAKRNVNVPGGNGANKFFNKNETSYEKNHGKEGQTTDGSVPVAKGSVVAESRKVPRKTTR</sequence>
<accession>A0A6J5T119</accession>
<feature type="compositionally biased region" description="Basic and acidic residues" evidence="1">
    <location>
        <begin position="194"/>
        <end position="204"/>
    </location>
</feature>
<dbReference type="EMBL" id="LR797503">
    <property type="protein sequence ID" value="CAB4221209.1"/>
    <property type="molecule type" value="Genomic_DNA"/>
</dbReference>
<feature type="region of interest" description="Disordered" evidence="1">
    <location>
        <begin position="53"/>
        <end position="180"/>
    </location>
</feature>
<feature type="compositionally biased region" description="Basic and acidic residues" evidence="1">
    <location>
        <begin position="288"/>
        <end position="299"/>
    </location>
</feature>
<name>A0A6J5T119_9CAUD</name>
<feature type="region of interest" description="Disordered" evidence="1">
    <location>
        <begin position="194"/>
        <end position="325"/>
    </location>
</feature>
<evidence type="ECO:0000313" key="2">
    <source>
        <dbReference type="EMBL" id="CAB4221209.1"/>
    </source>
</evidence>
<organism evidence="2">
    <name type="scientific">uncultured Caudovirales phage</name>
    <dbReference type="NCBI Taxonomy" id="2100421"/>
    <lineage>
        <taxon>Viruses</taxon>
        <taxon>Duplodnaviria</taxon>
        <taxon>Heunggongvirae</taxon>
        <taxon>Uroviricota</taxon>
        <taxon>Caudoviricetes</taxon>
        <taxon>Peduoviridae</taxon>
        <taxon>Maltschvirus</taxon>
        <taxon>Maltschvirus maltsch</taxon>
    </lineage>
</organism>
<protein>
    <submittedName>
        <fullName evidence="2">Uncharacterized protein</fullName>
    </submittedName>
</protein>
<evidence type="ECO:0000256" key="1">
    <source>
        <dbReference type="SAM" id="MobiDB-lite"/>
    </source>
</evidence>
<feature type="compositionally biased region" description="Acidic residues" evidence="1">
    <location>
        <begin position="93"/>
        <end position="128"/>
    </location>
</feature>
<gene>
    <name evidence="2" type="ORF">UFOVP1636_191</name>
</gene>